<dbReference type="EMBL" id="CP063849">
    <property type="protein sequence ID" value="QOY86638.1"/>
    <property type="molecule type" value="Genomic_DNA"/>
</dbReference>
<keyword evidence="3" id="KW-1185">Reference proteome</keyword>
<organism evidence="2 3">
    <name type="scientific">Paludibaculum fermentans</name>
    <dbReference type="NCBI Taxonomy" id="1473598"/>
    <lineage>
        <taxon>Bacteria</taxon>
        <taxon>Pseudomonadati</taxon>
        <taxon>Acidobacteriota</taxon>
        <taxon>Terriglobia</taxon>
        <taxon>Bryobacterales</taxon>
        <taxon>Bryobacteraceae</taxon>
        <taxon>Paludibaculum</taxon>
    </lineage>
</organism>
<gene>
    <name evidence="2" type="ORF">IRI77_28185</name>
</gene>
<name>A0A7S7NN24_PALFE</name>
<evidence type="ECO:0000256" key="1">
    <source>
        <dbReference type="SAM" id="SignalP"/>
    </source>
</evidence>
<dbReference type="KEGG" id="pfer:IRI77_28185"/>
<feature type="signal peptide" evidence="1">
    <location>
        <begin position="1"/>
        <end position="18"/>
    </location>
</feature>
<proteinExistence type="predicted"/>
<feature type="chain" id="PRO_5033031395" evidence="1">
    <location>
        <begin position="19"/>
        <end position="260"/>
    </location>
</feature>
<dbReference type="Proteomes" id="UP000593892">
    <property type="component" value="Chromosome"/>
</dbReference>
<dbReference type="AlphaFoldDB" id="A0A7S7NN24"/>
<keyword evidence="1" id="KW-0732">Signal</keyword>
<reference evidence="2 3" key="1">
    <citation type="submission" date="2020-10" db="EMBL/GenBank/DDBJ databases">
        <title>Complete genome sequence of Paludibaculum fermentans P105T, a facultatively anaerobic acidobacterium capable of dissimilatory Fe(III) reduction.</title>
        <authorList>
            <person name="Dedysh S.N."/>
            <person name="Beletsky A.V."/>
            <person name="Kulichevskaya I.S."/>
            <person name="Mardanov A.V."/>
            <person name="Ravin N.V."/>
        </authorList>
    </citation>
    <scope>NUCLEOTIDE SEQUENCE [LARGE SCALE GENOMIC DNA]</scope>
    <source>
        <strain evidence="2 3">P105</strain>
    </source>
</reference>
<evidence type="ECO:0000313" key="3">
    <source>
        <dbReference type="Proteomes" id="UP000593892"/>
    </source>
</evidence>
<sequence>MLAIASCCLFALAVPAAASQDAPATLLQRAQNRAEQFATEFPSMACTERLEQLKLSDGSKVQEHRESEFDYLLLVDASSGDFSVEESRIEKKHQKLPGQPLLSTTGFAVLLMIFLPRFSGSYHFEQLEPQMLDGVKWARLSFEHVGTKDSPSVLEVSGRQYPIPWKGVAWLDESTGQVHQIESDLREPLEDIGLVGLHSLVRYGAVGAASQVWLPLSAVIDARTRHQHWRNTHTFAGYRRFSVETESKVTQVKGDTTGKQ</sequence>
<accession>A0A7S7NN24</accession>
<dbReference type="RefSeq" id="WP_194448307.1">
    <property type="nucleotide sequence ID" value="NZ_CP063849.1"/>
</dbReference>
<evidence type="ECO:0000313" key="2">
    <source>
        <dbReference type="EMBL" id="QOY86638.1"/>
    </source>
</evidence>
<protein>
    <submittedName>
        <fullName evidence="2">Uncharacterized protein</fullName>
    </submittedName>
</protein>